<feature type="domain" description="SGNH hydrolase-type esterase" evidence="2">
    <location>
        <begin position="39"/>
        <end position="201"/>
    </location>
</feature>
<keyword evidence="1" id="KW-0732">Signal</keyword>
<organism evidence="3 4">
    <name type="scientific">Anatilimnocola aggregata</name>
    <dbReference type="NCBI Taxonomy" id="2528021"/>
    <lineage>
        <taxon>Bacteria</taxon>
        <taxon>Pseudomonadati</taxon>
        <taxon>Planctomycetota</taxon>
        <taxon>Planctomycetia</taxon>
        <taxon>Pirellulales</taxon>
        <taxon>Pirellulaceae</taxon>
        <taxon>Anatilimnocola</taxon>
    </lineage>
</organism>
<dbReference type="Gene3D" id="3.40.50.1110">
    <property type="entry name" value="SGNH hydrolase"/>
    <property type="match status" value="1"/>
</dbReference>
<keyword evidence="3" id="KW-0378">Hydrolase</keyword>
<dbReference type="GO" id="GO:0004622">
    <property type="term" value="F:phosphatidylcholine lysophospholipase activity"/>
    <property type="evidence" value="ECO:0007669"/>
    <property type="project" value="TreeGrafter"/>
</dbReference>
<feature type="chain" id="PRO_5022200110" evidence="1">
    <location>
        <begin position="23"/>
        <end position="221"/>
    </location>
</feature>
<dbReference type="RefSeq" id="WP_202921084.1">
    <property type="nucleotide sequence ID" value="NZ_CP036274.1"/>
</dbReference>
<name>A0A517YF20_9BACT</name>
<dbReference type="EMBL" id="CP036274">
    <property type="protein sequence ID" value="QDU28835.1"/>
    <property type="molecule type" value="Genomic_DNA"/>
</dbReference>
<evidence type="ECO:0000313" key="3">
    <source>
        <dbReference type="EMBL" id="QDU28835.1"/>
    </source>
</evidence>
<dbReference type="InterPro" id="IPR036514">
    <property type="entry name" value="SGNH_hydro_sf"/>
</dbReference>
<dbReference type="AlphaFoldDB" id="A0A517YF20"/>
<reference evidence="3 4" key="1">
    <citation type="submission" date="2019-02" db="EMBL/GenBank/DDBJ databases">
        <title>Deep-cultivation of Planctomycetes and their phenomic and genomic characterization uncovers novel biology.</title>
        <authorList>
            <person name="Wiegand S."/>
            <person name="Jogler M."/>
            <person name="Boedeker C."/>
            <person name="Pinto D."/>
            <person name="Vollmers J."/>
            <person name="Rivas-Marin E."/>
            <person name="Kohn T."/>
            <person name="Peeters S.H."/>
            <person name="Heuer A."/>
            <person name="Rast P."/>
            <person name="Oberbeckmann S."/>
            <person name="Bunk B."/>
            <person name="Jeske O."/>
            <person name="Meyerdierks A."/>
            <person name="Storesund J.E."/>
            <person name="Kallscheuer N."/>
            <person name="Luecker S."/>
            <person name="Lage O.M."/>
            <person name="Pohl T."/>
            <person name="Merkel B.J."/>
            <person name="Hornburger P."/>
            <person name="Mueller R.-W."/>
            <person name="Bruemmer F."/>
            <person name="Labrenz M."/>
            <person name="Spormann A.M."/>
            <person name="Op den Camp H."/>
            <person name="Overmann J."/>
            <person name="Amann R."/>
            <person name="Jetten M.S.M."/>
            <person name="Mascher T."/>
            <person name="Medema M.H."/>
            <person name="Devos D.P."/>
            <person name="Kaster A.-K."/>
            <person name="Ovreas L."/>
            <person name="Rohde M."/>
            <person name="Galperin M.Y."/>
            <person name="Jogler C."/>
        </authorList>
    </citation>
    <scope>NUCLEOTIDE SEQUENCE [LARGE SCALE GENOMIC DNA]</scope>
    <source>
        <strain evidence="3 4">ETA_A8</strain>
    </source>
</reference>
<dbReference type="KEGG" id="aagg:ETAA8_39400"/>
<dbReference type="SUPFAM" id="SSF52266">
    <property type="entry name" value="SGNH hydrolase"/>
    <property type="match status" value="1"/>
</dbReference>
<evidence type="ECO:0000256" key="1">
    <source>
        <dbReference type="SAM" id="SignalP"/>
    </source>
</evidence>
<evidence type="ECO:0000259" key="2">
    <source>
        <dbReference type="Pfam" id="PF13472"/>
    </source>
</evidence>
<dbReference type="InterPro" id="IPR051532">
    <property type="entry name" value="Ester_Hydrolysis_Enzymes"/>
</dbReference>
<keyword evidence="4" id="KW-1185">Reference proteome</keyword>
<evidence type="ECO:0000313" key="4">
    <source>
        <dbReference type="Proteomes" id="UP000315017"/>
    </source>
</evidence>
<dbReference type="Proteomes" id="UP000315017">
    <property type="component" value="Chromosome"/>
</dbReference>
<dbReference type="PANTHER" id="PTHR30383">
    <property type="entry name" value="THIOESTERASE 1/PROTEASE 1/LYSOPHOSPHOLIPASE L1"/>
    <property type="match status" value="1"/>
</dbReference>
<dbReference type="CDD" id="cd00229">
    <property type="entry name" value="SGNH_hydrolase"/>
    <property type="match status" value="1"/>
</dbReference>
<proteinExistence type="predicted"/>
<protein>
    <submittedName>
        <fullName evidence="3">GDSL-like Lipase/Acylhydrolase</fullName>
    </submittedName>
</protein>
<dbReference type="InterPro" id="IPR013830">
    <property type="entry name" value="SGNH_hydro"/>
</dbReference>
<gene>
    <name evidence="3" type="ORF">ETAA8_39400</name>
</gene>
<accession>A0A517YF20</accession>
<sequence length="221" mass="24177" precursor="true">MKLFALIIPLVLAVFLAGPAHARKRGQPAGDPKLPRVLLIGDSISKGYTPEVQKLLAGKANVHRIPTNGGQTTKGLENLKAWLGDGKWDLIHFNWGLHDLKFGTDGKNFVSPEDYEKNLRELVSRLKATNAKLIWCATTPVPDGDLKPGRKNSDVLAYNAIARKIMDEHGVAINELYEFALPQLKEIQLSNNVHFLPEGSAVLAKQVVASIEPALPKPTTP</sequence>
<dbReference type="Pfam" id="PF13472">
    <property type="entry name" value="Lipase_GDSL_2"/>
    <property type="match status" value="1"/>
</dbReference>
<feature type="signal peptide" evidence="1">
    <location>
        <begin position="1"/>
        <end position="22"/>
    </location>
</feature>
<dbReference type="PANTHER" id="PTHR30383:SF26">
    <property type="entry name" value="SGNH HYDROLASE-TYPE ESTERASE DOMAIN-CONTAINING PROTEIN"/>
    <property type="match status" value="1"/>
</dbReference>